<name>A0ABT0GR58_9HYPH</name>
<comment type="similarity">
    <text evidence="2">Belongs to the drug/metabolite transporter (DMT) superfamily. 10 TMS drug/metabolite exporter (DME) (TC 2.A.7.3) family.</text>
</comment>
<feature type="transmembrane region" description="Helical" evidence="6">
    <location>
        <begin position="18"/>
        <end position="36"/>
    </location>
</feature>
<reference evidence="8" key="1">
    <citation type="submission" date="2022-04" db="EMBL/GenBank/DDBJ databases">
        <title>Roseibium sp. CAU 1639 isolated from mud.</title>
        <authorList>
            <person name="Kim W."/>
        </authorList>
    </citation>
    <scope>NUCLEOTIDE SEQUENCE</scope>
    <source>
        <strain evidence="8">CAU 1639</strain>
    </source>
</reference>
<dbReference type="SUPFAM" id="SSF103481">
    <property type="entry name" value="Multidrug resistance efflux transporter EmrE"/>
    <property type="match status" value="2"/>
</dbReference>
<dbReference type="Pfam" id="PF00892">
    <property type="entry name" value="EamA"/>
    <property type="match status" value="1"/>
</dbReference>
<dbReference type="InterPro" id="IPR000620">
    <property type="entry name" value="EamA_dom"/>
</dbReference>
<feature type="transmembrane region" description="Helical" evidence="6">
    <location>
        <begin position="100"/>
        <end position="118"/>
    </location>
</feature>
<feature type="transmembrane region" description="Helical" evidence="6">
    <location>
        <begin position="188"/>
        <end position="208"/>
    </location>
</feature>
<feature type="transmembrane region" description="Helical" evidence="6">
    <location>
        <begin position="154"/>
        <end position="176"/>
    </location>
</feature>
<evidence type="ECO:0000256" key="5">
    <source>
        <dbReference type="ARBA" id="ARBA00023136"/>
    </source>
</evidence>
<keyword evidence="9" id="KW-1185">Reference proteome</keyword>
<comment type="subcellular location">
    <subcellularLocation>
        <location evidence="1">Membrane</location>
        <topology evidence="1">Multi-pass membrane protein</topology>
    </subcellularLocation>
</comment>
<evidence type="ECO:0000313" key="9">
    <source>
        <dbReference type="Proteomes" id="UP001431221"/>
    </source>
</evidence>
<gene>
    <name evidence="8" type="ORF">M0H32_05980</name>
</gene>
<dbReference type="PANTHER" id="PTHR22911">
    <property type="entry name" value="ACYL-MALONYL CONDENSING ENZYME-RELATED"/>
    <property type="match status" value="1"/>
</dbReference>
<evidence type="ECO:0000256" key="2">
    <source>
        <dbReference type="ARBA" id="ARBA00009853"/>
    </source>
</evidence>
<evidence type="ECO:0000256" key="3">
    <source>
        <dbReference type="ARBA" id="ARBA00022692"/>
    </source>
</evidence>
<feature type="domain" description="EamA" evidence="7">
    <location>
        <begin position="124"/>
        <end position="260"/>
    </location>
</feature>
<organism evidence="8 9">
    <name type="scientific">Roseibium sediminicola</name>
    <dbReference type="NCBI Taxonomy" id="2933272"/>
    <lineage>
        <taxon>Bacteria</taxon>
        <taxon>Pseudomonadati</taxon>
        <taxon>Pseudomonadota</taxon>
        <taxon>Alphaproteobacteria</taxon>
        <taxon>Hyphomicrobiales</taxon>
        <taxon>Stappiaceae</taxon>
        <taxon>Roseibium</taxon>
    </lineage>
</organism>
<feature type="transmembrane region" description="Helical" evidence="6">
    <location>
        <begin position="245"/>
        <end position="263"/>
    </location>
</feature>
<proteinExistence type="inferred from homology"/>
<dbReference type="InterPro" id="IPR037185">
    <property type="entry name" value="EmrE-like"/>
</dbReference>
<feature type="transmembrane region" description="Helical" evidence="6">
    <location>
        <begin position="48"/>
        <end position="66"/>
    </location>
</feature>
<comment type="caution">
    <text evidence="8">The sequence shown here is derived from an EMBL/GenBank/DDBJ whole genome shotgun (WGS) entry which is preliminary data.</text>
</comment>
<protein>
    <submittedName>
        <fullName evidence="8">DMT family transporter</fullName>
    </submittedName>
</protein>
<evidence type="ECO:0000256" key="4">
    <source>
        <dbReference type="ARBA" id="ARBA00022989"/>
    </source>
</evidence>
<evidence type="ECO:0000256" key="1">
    <source>
        <dbReference type="ARBA" id="ARBA00004141"/>
    </source>
</evidence>
<keyword evidence="4 6" id="KW-1133">Transmembrane helix</keyword>
<feature type="transmembrane region" description="Helical" evidence="6">
    <location>
        <begin position="220"/>
        <end position="239"/>
    </location>
</feature>
<dbReference type="RefSeq" id="WP_248152081.1">
    <property type="nucleotide sequence ID" value="NZ_JALNMJ010000003.1"/>
</dbReference>
<keyword evidence="3 6" id="KW-0812">Transmembrane</keyword>
<feature type="transmembrane region" description="Helical" evidence="6">
    <location>
        <begin position="124"/>
        <end position="142"/>
    </location>
</feature>
<keyword evidence="5 6" id="KW-0472">Membrane</keyword>
<evidence type="ECO:0000313" key="8">
    <source>
        <dbReference type="EMBL" id="MCK7611700.1"/>
    </source>
</evidence>
<dbReference type="PANTHER" id="PTHR22911:SF6">
    <property type="entry name" value="SOLUTE CARRIER FAMILY 35 MEMBER G1"/>
    <property type="match status" value="1"/>
</dbReference>
<evidence type="ECO:0000259" key="7">
    <source>
        <dbReference type="Pfam" id="PF00892"/>
    </source>
</evidence>
<evidence type="ECO:0000256" key="6">
    <source>
        <dbReference type="SAM" id="Phobius"/>
    </source>
</evidence>
<dbReference type="Proteomes" id="UP001431221">
    <property type="component" value="Unassembled WGS sequence"/>
</dbReference>
<accession>A0ABT0GR58</accession>
<dbReference type="EMBL" id="JALNMJ010000003">
    <property type="protein sequence ID" value="MCK7611700.1"/>
    <property type="molecule type" value="Genomic_DNA"/>
</dbReference>
<sequence>MTNGVQPLRIAPTGLEQGMIFMAVAVLIAPISHAIAKSLGSEMAPAQITVARLLFQALILAIVWRLGDRRPLPAPTMSQVIRGALLAAVFLGERLGLRRMVAIAVGFAGALVVTRPGFDYFGPAALLPLLSAVFVATVFTITRAQKAKETPLALQFWICVSGSLATVAAMTLGAPLQVPFLAASQPSATNWALLLALGAVGTVSQLLATRAVRMAPAGALAPLQYLEILSASLLGYLVFSDIPDETTLTGIAIIVSAGLYIFYRERQISRRSFGR</sequence>